<dbReference type="VEuPathDB" id="FungiDB:PC9H_010613"/>
<proteinExistence type="predicted"/>
<evidence type="ECO:0000313" key="2">
    <source>
        <dbReference type="EMBL" id="KAF7422457.1"/>
    </source>
</evidence>
<dbReference type="EMBL" id="JACETU010000008">
    <property type="protein sequence ID" value="KAF7422457.1"/>
    <property type="molecule type" value="Genomic_DNA"/>
</dbReference>
<feature type="chain" id="PRO_5034765929" evidence="1">
    <location>
        <begin position="19"/>
        <end position="483"/>
    </location>
</feature>
<name>A0A8H7DNH1_PLEOS</name>
<evidence type="ECO:0000313" key="3">
    <source>
        <dbReference type="Proteomes" id="UP000623687"/>
    </source>
</evidence>
<gene>
    <name evidence="2" type="ORF">PC9H_010613</name>
</gene>
<sequence>MQAFTLWVAFAVAFQVVAKPSNDWSKPCFLGECAYDLPESAGSGAIKITGSHKVIKDISPAAGWIILSCDPQLLRQDIRLVCEDDASETSPCHHLFEHGGPTNKLVRLPESCGRGPFARIAAAAVSSEQSIPGHLTRRFERRGRGLPNVYALQLDTDFEKIDTSRWGNIFFSMTAEDGSGVQARSIETNLTITQGGSDTKSIPERARLHPKTFQLMTMQDQVTQSQSRMMVSNSKACGGKQASLGIELGNGLNGTIYTGFAANGTLAPPKITNFASFIGKSTRYTSHRFSGSASAHFNILASLVSTVSKDVELWHQTMKPISVPGILELESSFDVTAHMQAVIGLPVSVNLTMDFVLDDVQVWYPPRAAESSTKANLTRTSTNISILNGTNGRAVINSHIQPKIHLHVEAFSGKSDVNVELGMDMYTKIDVGAESSPFTSAIVPALEPAKTRGVDRVTSGWAGVKGGIVLSSASKGALEARAT</sequence>
<dbReference type="OrthoDB" id="73875at2759"/>
<evidence type="ECO:0000256" key="1">
    <source>
        <dbReference type="SAM" id="SignalP"/>
    </source>
</evidence>
<organism evidence="2 3">
    <name type="scientific">Pleurotus ostreatus</name>
    <name type="common">Oyster mushroom</name>
    <name type="synonym">White-rot fungus</name>
    <dbReference type="NCBI Taxonomy" id="5322"/>
    <lineage>
        <taxon>Eukaryota</taxon>
        <taxon>Fungi</taxon>
        <taxon>Dikarya</taxon>
        <taxon>Basidiomycota</taxon>
        <taxon>Agaricomycotina</taxon>
        <taxon>Agaricomycetes</taxon>
        <taxon>Agaricomycetidae</taxon>
        <taxon>Agaricales</taxon>
        <taxon>Pleurotineae</taxon>
        <taxon>Pleurotaceae</taxon>
        <taxon>Pleurotus</taxon>
    </lineage>
</organism>
<keyword evidence="3" id="KW-1185">Reference proteome</keyword>
<dbReference type="AlphaFoldDB" id="A0A8H7DNH1"/>
<keyword evidence="1" id="KW-0732">Signal</keyword>
<dbReference type="RefSeq" id="XP_036627489.1">
    <property type="nucleotide sequence ID" value="XM_036780106.1"/>
</dbReference>
<accession>A0A8H7DNH1</accession>
<dbReference type="GeneID" id="59380431"/>
<feature type="signal peptide" evidence="1">
    <location>
        <begin position="1"/>
        <end position="18"/>
    </location>
</feature>
<protein>
    <submittedName>
        <fullName evidence="2">Uncharacterized protein</fullName>
    </submittedName>
</protein>
<dbReference type="Proteomes" id="UP000623687">
    <property type="component" value="Unassembled WGS sequence"/>
</dbReference>
<comment type="caution">
    <text evidence="2">The sequence shown here is derived from an EMBL/GenBank/DDBJ whole genome shotgun (WGS) entry which is preliminary data.</text>
</comment>
<reference evidence="2" key="1">
    <citation type="submission" date="2019-07" db="EMBL/GenBank/DDBJ databases">
        <authorList>
            <person name="Palmer J.M."/>
        </authorList>
    </citation>
    <scope>NUCLEOTIDE SEQUENCE</scope>
    <source>
        <strain evidence="2">PC9</strain>
    </source>
</reference>